<comment type="similarity">
    <text evidence="1">Belongs to the archaeal RpoM/eukaryotic RPA12/RPB9/RPC11 RNA polymerase family.</text>
</comment>
<feature type="domain" description="UvrD-like helicase ATP-binding" evidence="16">
    <location>
        <begin position="102"/>
        <end position="407"/>
    </location>
</feature>
<dbReference type="InterPro" id="IPR014017">
    <property type="entry name" value="DNA_helicase_UvrD-like_C"/>
</dbReference>
<comment type="catalytic activity">
    <reaction evidence="12">
        <text>Couples ATP hydrolysis with the unwinding of duplex DNA by translocating in the 3'-5' direction.</text>
        <dbReference type="EC" id="5.6.2.4"/>
    </reaction>
</comment>
<dbReference type="GO" id="GO:0016787">
    <property type="term" value="F:hydrolase activity"/>
    <property type="evidence" value="ECO:0007669"/>
    <property type="project" value="UniProtKB-UniRule"/>
</dbReference>
<dbReference type="GO" id="GO:0003677">
    <property type="term" value="F:DNA binding"/>
    <property type="evidence" value="ECO:0007669"/>
    <property type="project" value="InterPro"/>
</dbReference>
<dbReference type="GO" id="GO:0005829">
    <property type="term" value="C:cytosol"/>
    <property type="evidence" value="ECO:0007669"/>
    <property type="project" value="TreeGrafter"/>
</dbReference>
<keyword evidence="11" id="KW-0413">Isomerase</keyword>
<dbReference type="Gene3D" id="3.40.50.300">
    <property type="entry name" value="P-loop containing nucleotide triphosphate hydrolases"/>
    <property type="match status" value="2"/>
</dbReference>
<evidence type="ECO:0000256" key="15">
    <source>
        <dbReference type="PROSITE-ProRule" id="PRU00560"/>
    </source>
</evidence>
<evidence type="ECO:0000256" key="6">
    <source>
        <dbReference type="ARBA" id="ARBA00022806"/>
    </source>
</evidence>
<sequence length="611" mass="71556">MDFCSECGSMILNGSKCPMCGCIKTAETKEVKKTPQPEKKIKTNKKPVIETFTKYIKTEPEKIASKNGKYLKKDYKSIDDLDDKTRQELLANDKFFKTVNSKPLDTQQKIACVLDSKNVQIIAGAGTGKTFTLIAKIKYLIAKKHVRPEDILCLSFSNTSVRDLKGKLPENVEVRTFHSLGRSVIKQHHKVSVIENNEMLAIINDYLANANTDTLKDILEFCDSYFLNIESYIIRRNDRKELLNELKEAFTKVAFKPLLADFINLFKGNNFTKDYFSYFRSSNDDKDHDIFLKIAEDFYSYYQEYLDMHQQIDFNDMINESSKLIKKYGLKKHYRYILVDEYQDTTYTNYNLIKSLQDKTDAHLTVVGDDWQSIYGFRGTNIEFFSHFEEYFENPQRIFIEKTYRNPQELIDIAGSFIMKNPKQIRKSLKSPKNLKKPVKIIYPQKNPIEKREMIYSLIKDLSKKSEDVLILGRTNNNINQFIKHRNLVKKGNLKKDKFLRILDKTDKSMNNVYYRTLHSSKGLEADNVIIINMVDDYLGFPSKLKTHSVLNYVNTKNYDYKYSEERRLFYVGLTRSKNNVYLISDKNNPSEFIEELIDDSLENLEIIEYN</sequence>
<dbReference type="InterPro" id="IPR027417">
    <property type="entry name" value="P-loop_NTPase"/>
</dbReference>
<evidence type="ECO:0000256" key="13">
    <source>
        <dbReference type="ARBA" id="ARBA00034808"/>
    </source>
</evidence>
<dbReference type="PROSITE" id="PS01030">
    <property type="entry name" value="RNA_POL_M_15KD"/>
    <property type="match status" value="1"/>
</dbReference>
<evidence type="ECO:0000259" key="16">
    <source>
        <dbReference type="PROSITE" id="PS51198"/>
    </source>
</evidence>
<evidence type="ECO:0000256" key="8">
    <source>
        <dbReference type="ARBA" id="ARBA00022840"/>
    </source>
</evidence>
<dbReference type="InterPro" id="IPR013986">
    <property type="entry name" value="DExx_box_DNA_helicase_dom_sf"/>
</dbReference>
<comment type="caution">
    <text evidence="17">The sequence shown here is derived from an EMBL/GenBank/DDBJ whole genome shotgun (WGS) entry which is preliminary data.</text>
</comment>
<evidence type="ECO:0000256" key="5">
    <source>
        <dbReference type="ARBA" id="ARBA00022801"/>
    </source>
</evidence>
<proteinExistence type="inferred from homology"/>
<evidence type="ECO:0000256" key="12">
    <source>
        <dbReference type="ARBA" id="ARBA00034617"/>
    </source>
</evidence>
<accession>R7PVC1</accession>
<dbReference type="AlphaFoldDB" id="R7PVC1"/>
<evidence type="ECO:0000313" key="17">
    <source>
        <dbReference type="EMBL" id="CDF28676.1"/>
    </source>
</evidence>
<dbReference type="EC" id="5.6.2.4" evidence="13"/>
<evidence type="ECO:0000256" key="3">
    <source>
        <dbReference type="ARBA" id="ARBA00022723"/>
    </source>
</evidence>
<dbReference type="GO" id="GO:0005524">
    <property type="term" value="F:ATP binding"/>
    <property type="evidence" value="ECO:0007669"/>
    <property type="project" value="UniProtKB-UniRule"/>
</dbReference>
<dbReference type="EMBL" id="CBKP010000019">
    <property type="protein sequence ID" value="CDF28676.1"/>
    <property type="molecule type" value="Genomic_DNA"/>
</dbReference>
<comment type="catalytic activity">
    <reaction evidence="14">
        <text>ATP + H2O = ADP + phosphate + H(+)</text>
        <dbReference type="Rhea" id="RHEA:13065"/>
        <dbReference type="ChEBI" id="CHEBI:15377"/>
        <dbReference type="ChEBI" id="CHEBI:15378"/>
        <dbReference type="ChEBI" id="CHEBI:30616"/>
        <dbReference type="ChEBI" id="CHEBI:43474"/>
        <dbReference type="ChEBI" id="CHEBI:456216"/>
        <dbReference type="EC" id="5.6.2.4"/>
    </reaction>
</comment>
<keyword evidence="6 15" id="KW-0347">Helicase</keyword>
<keyword evidence="8 15" id="KW-0067">ATP-binding</keyword>
<keyword evidence="9" id="KW-0238">DNA-binding</keyword>
<organism evidence="17 18">
    <name type="scientific">Methanobrevibacter smithii CAG:186</name>
    <dbReference type="NCBI Taxonomy" id="1263088"/>
    <lineage>
        <taxon>Archaea</taxon>
        <taxon>Methanobacteriati</taxon>
        <taxon>Methanobacteriota</taxon>
        <taxon>Methanomada group</taxon>
        <taxon>Methanobacteria</taxon>
        <taxon>Methanobacteriales</taxon>
        <taxon>Methanobacteriaceae</taxon>
        <taxon>Methanobrevibacter</taxon>
    </lineage>
</organism>
<dbReference type="GO" id="GO:0000725">
    <property type="term" value="P:recombinational repair"/>
    <property type="evidence" value="ECO:0007669"/>
    <property type="project" value="TreeGrafter"/>
</dbReference>
<evidence type="ECO:0000256" key="2">
    <source>
        <dbReference type="ARBA" id="ARBA00009922"/>
    </source>
</evidence>
<evidence type="ECO:0000256" key="14">
    <source>
        <dbReference type="ARBA" id="ARBA00048988"/>
    </source>
</evidence>
<reference evidence="17" key="1">
    <citation type="submission" date="2012-11" db="EMBL/GenBank/DDBJ databases">
        <title>Dependencies among metagenomic species, viruses, plasmids and units of genetic variation.</title>
        <authorList>
            <person name="Nielsen H.B."/>
            <person name="Almeida M."/>
            <person name="Juncker A.S."/>
            <person name="Rasmussen S."/>
            <person name="Li J."/>
            <person name="Sunagawa S."/>
            <person name="Plichta D."/>
            <person name="Gautier L."/>
            <person name="Le Chatelier E."/>
            <person name="Peletier E."/>
            <person name="Bonde I."/>
            <person name="Nielsen T."/>
            <person name="Manichanh C."/>
            <person name="Arumugam M."/>
            <person name="Batto J."/>
            <person name="Santos M.B.Q.D."/>
            <person name="Blom N."/>
            <person name="Borruel N."/>
            <person name="Burgdorf K.S."/>
            <person name="Boumezbeur F."/>
            <person name="Casellas F."/>
            <person name="Dore J."/>
            <person name="Guarner F."/>
            <person name="Hansen T."/>
            <person name="Hildebrand F."/>
            <person name="Kaas R.S."/>
            <person name="Kennedy S."/>
            <person name="Kristiansen K."/>
            <person name="Kultima J.R."/>
            <person name="Leonard P."/>
            <person name="Levenez F."/>
            <person name="Lund O."/>
            <person name="Moumen B."/>
            <person name="Le Paslier D."/>
            <person name="Pons N."/>
            <person name="Pedersen O."/>
            <person name="Prifti E."/>
            <person name="Qin J."/>
            <person name="Raes J."/>
            <person name="Tap J."/>
            <person name="Tims S."/>
            <person name="Ussery D.W."/>
            <person name="Yamada T."/>
            <person name="MetaHit consortium"/>
            <person name="Renault P."/>
            <person name="Sicheritz-Ponten T."/>
            <person name="Bork P."/>
            <person name="Wang J."/>
            <person name="Brunak S."/>
            <person name="Ehrlich S.D."/>
        </authorList>
    </citation>
    <scope>NUCLEOTIDE SEQUENCE [LARGE SCALE GENOMIC DNA]</scope>
</reference>
<keyword evidence="4 15" id="KW-0547">Nucleotide-binding</keyword>
<dbReference type="Gene3D" id="1.10.10.160">
    <property type="match status" value="1"/>
</dbReference>
<keyword evidence="10" id="KW-0804">Transcription</keyword>
<comment type="similarity">
    <text evidence="2">Belongs to the helicase family. UvrD subfamily.</text>
</comment>
<keyword evidence="3" id="KW-0479">Metal-binding</keyword>
<gene>
    <name evidence="17" type="ORF">BN522_00559</name>
</gene>
<dbReference type="PANTHER" id="PTHR11070">
    <property type="entry name" value="UVRD / RECB / PCRA DNA HELICASE FAMILY MEMBER"/>
    <property type="match status" value="1"/>
</dbReference>
<dbReference type="InterPro" id="IPR019761">
    <property type="entry name" value="DNA-dir_RNA_pol-M_15_CS"/>
</dbReference>
<dbReference type="PROSITE" id="PS51198">
    <property type="entry name" value="UVRD_HELICASE_ATP_BIND"/>
    <property type="match status" value="1"/>
</dbReference>
<evidence type="ECO:0000256" key="1">
    <source>
        <dbReference type="ARBA" id="ARBA00008925"/>
    </source>
</evidence>
<evidence type="ECO:0000313" key="18">
    <source>
        <dbReference type="Proteomes" id="UP000018189"/>
    </source>
</evidence>
<feature type="binding site" evidence="15">
    <location>
        <begin position="123"/>
        <end position="130"/>
    </location>
    <ligand>
        <name>ATP</name>
        <dbReference type="ChEBI" id="CHEBI:30616"/>
    </ligand>
</feature>
<protein>
    <recommendedName>
        <fullName evidence="13">DNA 3'-5' helicase</fullName>
        <ecNumber evidence="13">5.6.2.4</ecNumber>
    </recommendedName>
</protein>
<keyword evidence="5 15" id="KW-0378">Hydrolase</keyword>
<dbReference type="PANTHER" id="PTHR11070:SF2">
    <property type="entry name" value="ATP-DEPENDENT DNA HELICASE SRS2"/>
    <property type="match status" value="1"/>
</dbReference>
<dbReference type="InterPro" id="IPR014016">
    <property type="entry name" value="UvrD-like_ATP-bd"/>
</dbReference>
<keyword evidence="7" id="KW-0862">Zinc</keyword>
<evidence type="ECO:0000256" key="9">
    <source>
        <dbReference type="ARBA" id="ARBA00023125"/>
    </source>
</evidence>
<dbReference type="Pfam" id="PF13361">
    <property type="entry name" value="UvrD_C"/>
    <property type="match status" value="1"/>
</dbReference>
<evidence type="ECO:0000256" key="7">
    <source>
        <dbReference type="ARBA" id="ARBA00022833"/>
    </source>
</evidence>
<dbReference type="CDD" id="cd17932">
    <property type="entry name" value="DEXQc_UvrD"/>
    <property type="match status" value="1"/>
</dbReference>
<dbReference type="GO" id="GO:0046872">
    <property type="term" value="F:metal ion binding"/>
    <property type="evidence" value="ECO:0007669"/>
    <property type="project" value="UniProtKB-KW"/>
</dbReference>
<evidence type="ECO:0000256" key="11">
    <source>
        <dbReference type="ARBA" id="ARBA00023235"/>
    </source>
</evidence>
<name>R7PVC1_METSM</name>
<dbReference type="CDD" id="cd18807">
    <property type="entry name" value="SF1_C_UvrD"/>
    <property type="match status" value="1"/>
</dbReference>
<dbReference type="GO" id="GO:0043138">
    <property type="term" value="F:3'-5' DNA helicase activity"/>
    <property type="evidence" value="ECO:0007669"/>
    <property type="project" value="UniProtKB-EC"/>
</dbReference>
<dbReference type="SUPFAM" id="SSF52540">
    <property type="entry name" value="P-loop containing nucleoside triphosphate hydrolases"/>
    <property type="match status" value="1"/>
</dbReference>
<dbReference type="Pfam" id="PF00580">
    <property type="entry name" value="UvrD-helicase"/>
    <property type="match status" value="1"/>
</dbReference>
<dbReference type="Proteomes" id="UP000018189">
    <property type="component" value="Unassembled WGS sequence"/>
</dbReference>
<dbReference type="InterPro" id="IPR000212">
    <property type="entry name" value="DNA_helicase_UvrD/REP"/>
</dbReference>
<evidence type="ECO:0000256" key="10">
    <source>
        <dbReference type="ARBA" id="ARBA00023163"/>
    </source>
</evidence>
<evidence type="ECO:0000256" key="4">
    <source>
        <dbReference type="ARBA" id="ARBA00022741"/>
    </source>
</evidence>